<evidence type="ECO:0000256" key="1">
    <source>
        <dbReference type="ARBA" id="ARBA00004141"/>
    </source>
</evidence>
<evidence type="ECO:0000313" key="7">
    <source>
        <dbReference type="Proteomes" id="UP000018208"/>
    </source>
</evidence>
<dbReference type="RefSeq" id="XP_067768132.1">
    <property type="nucleotide sequence ID" value="XM_067904650.1"/>
</dbReference>
<keyword evidence="2 5" id="KW-0812">Transmembrane</keyword>
<dbReference type="GO" id="GO:0016020">
    <property type="term" value="C:membrane"/>
    <property type="evidence" value="ECO:0007669"/>
    <property type="project" value="UniProtKB-SubCell"/>
</dbReference>
<evidence type="ECO:0000256" key="3">
    <source>
        <dbReference type="ARBA" id="ARBA00022989"/>
    </source>
</evidence>
<gene>
    <name evidence="6" type="ORF">SS50377_20711</name>
</gene>
<feature type="transmembrane region" description="Helical" evidence="5">
    <location>
        <begin position="18"/>
        <end position="40"/>
    </location>
</feature>
<dbReference type="PANTHER" id="PTHR21676:SF6">
    <property type="entry name" value="PROTEIN STUM"/>
    <property type="match status" value="1"/>
</dbReference>
<keyword evidence="4 5" id="KW-0472">Membrane</keyword>
<dbReference type="InterPro" id="IPR026673">
    <property type="entry name" value="SPEC3/Stum"/>
</dbReference>
<reference evidence="6 7" key="1">
    <citation type="journal article" date="2014" name="PLoS Genet.">
        <title>The Genome of Spironucleus salmonicida Highlights a Fish Pathogen Adapted to Fluctuating Environments.</title>
        <authorList>
            <person name="Xu F."/>
            <person name="Jerlstrom-Hultqvist J."/>
            <person name="Einarsson E."/>
            <person name="Astvaldsson A."/>
            <person name="Svard S.G."/>
            <person name="Andersson J.O."/>
        </authorList>
    </citation>
    <scope>NUCLEOTIDE SEQUENCE [LARGE SCALE GENOMIC DNA]</scope>
    <source>
        <strain evidence="6 7">ATCC 50377</strain>
    </source>
</reference>
<keyword evidence="3 5" id="KW-1133">Transmembrane helix</keyword>
<feature type="transmembrane region" description="Helical" evidence="5">
    <location>
        <begin position="52"/>
        <end position="72"/>
    </location>
</feature>
<dbReference type="AlphaFoldDB" id="A0A9P8M014"/>
<dbReference type="Proteomes" id="UP000018208">
    <property type="component" value="Unassembled WGS sequence"/>
</dbReference>
<proteinExistence type="predicted"/>
<dbReference type="GeneID" id="94294734"/>
<accession>A0A9P8M014</accession>
<sequence>MESPRCQLLPVPNIKKPLLIFTGILNCIVPGMGLLVAACIENQQNFMQLFSLALMQFFLIMLFLVGYVWGIANGVKMILASCKKERKSDVEEVAKEPEFKGKAKRV</sequence>
<protein>
    <submittedName>
        <fullName evidence="6">Transmembrane domain-containing protein</fullName>
    </submittedName>
</protein>
<dbReference type="KEGG" id="ssao:94294734"/>
<comment type="caution">
    <text evidence="6">The sequence shown here is derived from an EMBL/GenBank/DDBJ whole genome shotgun (WGS) entry which is preliminary data.</text>
</comment>
<evidence type="ECO:0000256" key="5">
    <source>
        <dbReference type="SAM" id="Phobius"/>
    </source>
</evidence>
<evidence type="ECO:0000256" key="2">
    <source>
        <dbReference type="ARBA" id="ARBA00022692"/>
    </source>
</evidence>
<dbReference type="EMBL" id="AUWU02000001">
    <property type="protein sequence ID" value="KAH0577359.1"/>
    <property type="molecule type" value="Genomic_DNA"/>
</dbReference>
<keyword evidence="7" id="KW-1185">Reference proteome</keyword>
<dbReference type="PANTHER" id="PTHR21676">
    <property type="entry name" value="PROTEIN STUM"/>
    <property type="match status" value="1"/>
</dbReference>
<evidence type="ECO:0000256" key="4">
    <source>
        <dbReference type="ARBA" id="ARBA00023136"/>
    </source>
</evidence>
<name>A0A9P8M014_9EUKA</name>
<comment type="subcellular location">
    <subcellularLocation>
        <location evidence="1">Membrane</location>
        <topology evidence="1">Multi-pass membrane protein</topology>
    </subcellularLocation>
</comment>
<evidence type="ECO:0000313" key="6">
    <source>
        <dbReference type="EMBL" id="KAH0577359.1"/>
    </source>
</evidence>
<organism evidence="6 7">
    <name type="scientific">Spironucleus salmonicida</name>
    <dbReference type="NCBI Taxonomy" id="348837"/>
    <lineage>
        <taxon>Eukaryota</taxon>
        <taxon>Metamonada</taxon>
        <taxon>Diplomonadida</taxon>
        <taxon>Hexamitidae</taxon>
        <taxon>Hexamitinae</taxon>
        <taxon>Spironucleus</taxon>
    </lineage>
</organism>